<keyword evidence="7" id="KW-0804">Transcription</keyword>
<dbReference type="InterPro" id="IPR001628">
    <property type="entry name" value="Znf_hrmn_rcpt"/>
</dbReference>
<dbReference type="PANTHER" id="PTHR24082">
    <property type="entry name" value="NUCLEAR HORMONE RECEPTOR"/>
    <property type="match status" value="1"/>
</dbReference>
<evidence type="ECO:0000256" key="7">
    <source>
        <dbReference type="ARBA" id="ARBA00023163"/>
    </source>
</evidence>
<organism evidence="12">
    <name type="scientific">Panorpa pryeri</name>
    <dbReference type="NCBI Taxonomy" id="309189"/>
    <lineage>
        <taxon>Eukaryota</taxon>
        <taxon>Metazoa</taxon>
        <taxon>Ecdysozoa</taxon>
        <taxon>Arthropoda</taxon>
        <taxon>Hexapoda</taxon>
        <taxon>Insecta</taxon>
        <taxon>Pterygota</taxon>
        <taxon>Neoptera</taxon>
        <taxon>Endopterygota</taxon>
        <taxon>Mecoptera</taxon>
        <taxon>Panorpidae</taxon>
        <taxon>Panorpa</taxon>
    </lineage>
</organism>
<evidence type="ECO:0000256" key="2">
    <source>
        <dbReference type="ARBA" id="ARBA00022723"/>
    </source>
</evidence>
<keyword evidence="5" id="KW-0805">Transcription regulation</keyword>
<keyword evidence="8 12" id="KW-0675">Receptor</keyword>
<dbReference type="PRINTS" id="PR00047">
    <property type="entry name" value="STROIDFINGER"/>
</dbReference>
<dbReference type="GO" id="GO:0004879">
    <property type="term" value="F:nuclear receptor activity"/>
    <property type="evidence" value="ECO:0007669"/>
    <property type="project" value="TreeGrafter"/>
</dbReference>
<dbReference type="GO" id="GO:0090575">
    <property type="term" value="C:RNA polymerase II transcription regulator complex"/>
    <property type="evidence" value="ECO:0007669"/>
    <property type="project" value="TreeGrafter"/>
</dbReference>
<dbReference type="GO" id="GO:0000122">
    <property type="term" value="P:negative regulation of transcription by RNA polymerase II"/>
    <property type="evidence" value="ECO:0007669"/>
    <property type="project" value="TreeGrafter"/>
</dbReference>
<dbReference type="GO" id="GO:0045944">
    <property type="term" value="P:positive regulation of transcription by RNA polymerase II"/>
    <property type="evidence" value="ECO:0007669"/>
    <property type="project" value="TreeGrafter"/>
</dbReference>
<protein>
    <submittedName>
        <fullName evidence="12">Ecdysone receptor A isoform</fullName>
    </submittedName>
</protein>
<evidence type="ECO:0000256" key="9">
    <source>
        <dbReference type="ARBA" id="ARBA00023242"/>
    </source>
</evidence>
<dbReference type="Gene3D" id="3.30.50.10">
    <property type="entry name" value="Erythroid Transcription Factor GATA-1, subunit A"/>
    <property type="match status" value="1"/>
</dbReference>
<proteinExistence type="evidence at transcript level"/>
<keyword evidence="4" id="KW-0862">Zinc</keyword>
<keyword evidence="2" id="KW-0479">Metal-binding</keyword>
<feature type="compositionally biased region" description="Polar residues" evidence="10">
    <location>
        <begin position="169"/>
        <end position="186"/>
    </location>
</feature>
<name>C0SUE3_9NEOP</name>
<dbReference type="PROSITE" id="PS00031">
    <property type="entry name" value="NUCLEAR_REC_DBD_1"/>
    <property type="match status" value="1"/>
</dbReference>
<keyword evidence="3" id="KW-0863">Zinc-finger</keyword>
<dbReference type="Pfam" id="PF00105">
    <property type="entry name" value="zf-C4"/>
    <property type="match status" value="1"/>
</dbReference>
<feature type="non-terminal residue" evidence="12">
    <location>
        <position position="282"/>
    </location>
</feature>
<dbReference type="GO" id="GO:0000978">
    <property type="term" value="F:RNA polymerase II cis-regulatory region sequence-specific DNA binding"/>
    <property type="evidence" value="ECO:0007669"/>
    <property type="project" value="TreeGrafter"/>
</dbReference>
<keyword evidence="9" id="KW-0539">Nucleus</keyword>
<evidence type="ECO:0000256" key="5">
    <source>
        <dbReference type="ARBA" id="ARBA00023015"/>
    </source>
</evidence>
<evidence type="ECO:0000256" key="3">
    <source>
        <dbReference type="ARBA" id="ARBA00022771"/>
    </source>
</evidence>
<evidence type="ECO:0000259" key="11">
    <source>
        <dbReference type="PROSITE" id="PS51030"/>
    </source>
</evidence>
<evidence type="ECO:0000256" key="1">
    <source>
        <dbReference type="ARBA" id="ARBA00004123"/>
    </source>
</evidence>
<comment type="subcellular location">
    <subcellularLocation>
        <location evidence="1">Nucleus</location>
    </subcellularLocation>
</comment>
<sequence>MSSLSIGKVDTSANGLSNHLSATLNFSLKPMMIPSTGTTPRDVSNGPNGSQPITSNGINHHIISQLTNSSRNHSSGSLSPNLPSIVKVEPRLPSPCLNSPNGNNESSSVVTNGGGIYTVNNGSTLSGATLSVGVNKRLRIDDTSPWVVPPSPGQLSIGSLSPPPLMNGHLSNMGHTTLSPTSSYDSFSPRGKEDMSPPNSVNGCYNSADSFHDSKKKKGPTPRQQEELCLVCGDRASGYHYNALTCEGCKGFFRRSITKNAVYQCKYGNNCEIDMYMRRKCQ</sequence>
<reference evidence="12" key="1">
    <citation type="journal article" date="2010" name="BMC Evol. Biol.">
        <title>Structural diversity and evolution of the N-terminal isoform-specific region of ecdysone receptor-A and -B1 isoforms in insects.</title>
        <authorList>
            <person name="Watanabe T."/>
            <person name="Takeuchi H."/>
            <person name="Kubo T."/>
        </authorList>
    </citation>
    <scope>NUCLEOTIDE SEQUENCE</scope>
    <source>
        <tissue evidence="12">Abdominal tissues</tissue>
    </source>
</reference>
<evidence type="ECO:0000256" key="10">
    <source>
        <dbReference type="SAM" id="MobiDB-lite"/>
    </source>
</evidence>
<feature type="region of interest" description="Disordered" evidence="10">
    <location>
        <begin position="163"/>
        <end position="203"/>
    </location>
</feature>
<dbReference type="GO" id="GO:0030154">
    <property type="term" value="P:cell differentiation"/>
    <property type="evidence" value="ECO:0007669"/>
    <property type="project" value="TreeGrafter"/>
</dbReference>
<evidence type="ECO:0000256" key="6">
    <source>
        <dbReference type="ARBA" id="ARBA00023125"/>
    </source>
</evidence>
<evidence type="ECO:0000256" key="4">
    <source>
        <dbReference type="ARBA" id="ARBA00022833"/>
    </source>
</evidence>
<feature type="domain" description="Nuclear receptor" evidence="11">
    <location>
        <begin position="226"/>
        <end position="282"/>
    </location>
</feature>
<keyword evidence="6" id="KW-0238">DNA-binding</keyword>
<dbReference type="PROSITE" id="PS51030">
    <property type="entry name" value="NUCLEAR_REC_DBD_2"/>
    <property type="match status" value="1"/>
</dbReference>
<dbReference type="GO" id="GO:0008270">
    <property type="term" value="F:zinc ion binding"/>
    <property type="evidence" value="ECO:0007669"/>
    <property type="project" value="UniProtKB-KW"/>
</dbReference>
<dbReference type="SMART" id="SM00399">
    <property type="entry name" value="ZnF_C4"/>
    <property type="match status" value="1"/>
</dbReference>
<dbReference type="AlphaFoldDB" id="C0SUE3"/>
<dbReference type="PANTHER" id="PTHR24082:SF507">
    <property type="entry name" value="BILE ACID RECEPTOR-RELATED"/>
    <property type="match status" value="1"/>
</dbReference>
<feature type="compositionally biased region" description="Polar residues" evidence="10">
    <location>
        <begin position="35"/>
        <end position="57"/>
    </location>
</feature>
<evidence type="ECO:0000256" key="8">
    <source>
        <dbReference type="ARBA" id="ARBA00023170"/>
    </source>
</evidence>
<gene>
    <name evidence="12" type="primary">EcR-A</name>
</gene>
<dbReference type="InterPro" id="IPR013088">
    <property type="entry name" value="Znf_NHR/GATA"/>
</dbReference>
<dbReference type="InterPro" id="IPR050234">
    <property type="entry name" value="Nuclear_hormone_rcpt_NR1"/>
</dbReference>
<dbReference type="SUPFAM" id="SSF57716">
    <property type="entry name" value="Glucocorticoid receptor-like (DNA-binding domain)"/>
    <property type="match status" value="1"/>
</dbReference>
<dbReference type="EMBL" id="AB490020">
    <property type="protein sequence ID" value="BAH56303.1"/>
    <property type="molecule type" value="mRNA"/>
</dbReference>
<accession>C0SUE3</accession>
<evidence type="ECO:0000313" key="12">
    <source>
        <dbReference type="EMBL" id="BAH56303.1"/>
    </source>
</evidence>
<feature type="region of interest" description="Disordered" evidence="10">
    <location>
        <begin position="32"/>
        <end position="57"/>
    </location>
</feature>